<reference evidence="5 6" key="1">
    <citation type="submission" date="2019-06" db="EMBL/GenBank/DDBJ databases">
        <title>Taxogenomics and systematics of the genus Pantoea.</title>
        <authorList>
            <person name="Tambong J.T."/>
        </authorList>
    </citation>
    <scope>NUCLEOTIDE SEQUENCE [LARGE SCALE GENOMIC DNA]</scope>
    <source>
        <strain evidence="5 6">LMG 24200</strain>
    </source>
</reference>
<dbReference type="InterPro" id="IPR012340">
    <property type="entry name" value="NA-bd_OB-fold"/>
</dbReference>
<organism evidence="5 6">
    <name type="scientific">Pantoea deleyi</name>
    <dbReference type="NCBI Taxonomy" id="470932"/>
    <lineage>
        <taxon>Bacteria</taxon>
        <taxon>Pseudomonadati</taxon>
        <taxon>Pseudomonadota</taxon>
        <taxon>Gammaproteobacteria</taxon>
        <taxon>Enterobacterales</taxon>
        <taxon>Erwiniaceae</taxon>
        <taxon>Pantoea</taxon>
    </lineage>
</organism>
<accession>A0A506PZW0</accession>
<evidence type="ECO:0000313" key="5">
    <source>
        <dbReference type="EMBL" id="TPV37790.1"/>
    </source>
</evidence>
<evidence type="ECO:0000256" key="1">
    <source>
        <dbReference type="ARBA" id="ARBA00022515"/>
    </source>
</evidence>
<comment type="caution">
    <text evidence="5">The sequence shown here is derived from an EMBL/GenBank/DDBJ whole genome shotgun (WGS) entry which is preliminary data.</text>
</comment>
<evidence type="ECO:0000256" key="3">
    <source>
        <dbReference type="ARBA" id="ARBA00023125"/>
    </source>
</evidence>
<name>A0A506PZW0_9GAMM</name>
<comment type="similarity">
    <text evidence="4">Belongs to the PriB family.</text>
</comment>
<dbReference type="GO" id="GO:0006269">
    <property type="term" value="P:DNA replication, synthesis of primer"/>
    <property type="evidence" value="ECO:0007669"/>
    <property type="project" value="UniProtKB-KW"/>
</dbReference>
<dbReference type="PROSITE" id="PS50935">
    <property type="entry name" value="SSB"/>
    <property type="match status" value="1"/>
</dbReference>
<comment type="function">
    <text evidence="4">Involved in the restart of stalled replication forks, which reloads the replicative helicase on sites other than the origin of replication; the PriA-PriB pathway is the major replication restart pathway. During primosome assembly it facilitates complex formation between PriA and DnaT on DNA; stabilizes PriA on DNA. Stimulates the DNA unwinding activity of PriA helicase.</text>
</comment>
<dbReference type="NCBIfam" id="TIGR04418">
    <property type="entry name" value="PriB_gamma"/>
    <property type="match status" value="1"/>
</dbReference>
<keyword evidence="1 4" id="KW-0639">Primosome</keyword>
<protein>
    <recommendedName>
        <fullName evidence="4">Replication restart protein PriB</fullName>
    </recommendedName>
</protein>
<evidence type="ECO:0000313" key="6">
    <source>
        <dbReference type="Proteomes" id="UP000317747"/>
    </source>
</evidence>
<keyword evidence="6" id="KW-1185">Reference proteome</keyword>
<comment type="subunit">
    <text evidence="4">Homodimer. Interacts with PriA and DnaT. Component of the replication restart primosome. Primosome assembly occurs via a 'hand-off' mechanism. PriA binds to replication forks, subsequently PriB then DnaT bind; DnaT then displaces ssDNA to generate the helicase loading substrate.</text>
</comment>
<dbReference type="EMBL" id="VHJA01000070">
    <property type="protein sequence ID" value="TPV37790.1"/>
    <property type="molecule type" value="Genomic_DNA"/>
</dbReference>
<sequence>MVTVNRLRLSGTVCKTPVRKISPSGIPHCQFVLEHRSVQEEAGFHRQAWCRMPVIISGSTHQVITQHITVGTQLTLDGFISCHQARNGQSKVVFHAEQIELIDSGD</sequence>
<evidence type="ECO:0000256" key="2">
    <source>
        <dbReference type="ARBA" id="ARBA00022705"/>
    </source>
</evidence>
<dbReference type="GO" id="GO:0003697">
    <property type="term" value="F:single-stranded DNA binding"/>
    <property type="evidence" value="ECO:0007669"/>
    <property type="project" value="UniProtKB-UniRule"/>
</dbReference>
<evidence type="ECO:0000256" key="4">
    <source>
        <dbReference type="HAMAP-Rule" id="MF_00720"/>
    </source>
</evidence>
<dbReference type="InterPro" id="IPR000424">
    <property type="entry name" value="Primosome_PriB/ssb"/>
</dbReference>
<proteinExistence type="inferred from homology"/>
<keyword evidence="3 4" id="KW-0238">DNA-binding</keyword>
<keyword evidence="2 4" id="KW-0235">DNA replication</keyword>
<dbReference type="PIRSF" id="PIRSF003135">
    <property type="entry name" value="Primosomal_n"/>
    <property type="match status" value="1"/>
</dbReference>
<dbReference type="Gene3D" id="2.40.50.140">
    <property type="entry name" value="Nucleic acid-binding proteins"/>
    <property type="match status" value="1"/>
</dbReference>
<gene>
    <name evidence="4 5" type="primary">priB</name>
    <name evidence="5" type="ORF">FJW01_18925</name>
</gene>
<dbReference type="GO" id="GO:1990077">
    <property type="term" value="C:primosome complex"/>
    <property type="evidence" value="ECO:0007669"/>
    <property type="project" value="UniProtKB-UniRule"/>
</dbReference>
<dbReference type="Proteomes" id="UP000317747">
    <property type="component" value="Unassembled WGS sequence"/>
</dbReference>
<dbReference type="OrthoDB" id="9180733at2"/>
<dbReference type="Pfam" id="PF22657">
    <property type="entry name" value="SSB_1"/>
    <property type="match status" value="1"/>
</dbReference>
<dbReference type="InterPro" id="IPR023646">
    <property type="entry name" value="Prisomal_replication_PriB"/>
</dbReference>
<dbReference type="SUPFAM" id="SSF50249">
    <property type="entry name" value="Nucleic acid-binding proteins"/>
    <property type="match status" value="1"/>
</dbReference>
<dbReference type="HAMAP" id="MF_00720">
    <property type="entry name" value="PriB"/>
    <property type="match status" value="1"/>
</dbReference>
<dbReference type="AlphaFoldDB" id="A0A506PZW0"/>